<name>A0AA47IA04_9XANT</name>
<proteinExistence type="predicted"/>
<dbReference type="RefSeq" id="WP_268211566.1">
    <property type="nucleotide sequence ID" value="NZ_CP107241.1"/>
</dbReference>
<gene>
    <name evidence="2" type="ORF">OEG85_12475</name>
</gene>
<evidence type="ECO:0000313" key="2">
    <source>
        <dbReference type="EMBL" id="WAH62359.1"/>
    </source>
</evidence>
<protein>
    <submittedName>
        <fullName evidence="2">Uncharacterized protein</fullName>
    </submittedName>
</protein>
<sequence length="145" mass="15589">MSHRNADSKENALALRDSYLYHVLRFLRSGQARTAEELLQLLDLERGPQLTGYAFRLKGPRTVERMKEVLIGLAEIGIVPIEHDGGTDGGDGGDGGRAGAEDGEGGRGLSEVLGHAVLFCLADESQDALLDAAFGIDPKDRRTSE</sequence>
<feature type="region of interest" description="Disordered" evidence="1">
    <location>
        <begin position="82"/>
        <end position="105"/>
    </location>
</feature>
<evidence type="ECO:0000313" key="3">
    <source>
        <dbReference type="Proteomes" id="UP001164737"/>
    </source>
</evidence>
<accession>A0AA47IA04</accession>
<dbReference type="Proteomes" id="UP001164737">
    <property type="component" value="Chromosome"/>
</dbReference>
<evidence type="ECO:0000256" key="1">
    <source>
        <dbReference type="SAM" id="MobiDB-lite"/>
    </source>
</evidence>
<reference evidence="2" key="1">
    <citation type="submission" date="2022-10" db="EMBL/GenBank/DDBJ databases">
        <title>Complete genome sequence resource for Xanthomonas hortorum isolated from Greek Oregano.</title>
        <authorList>
            <person name="Gonzalez-Tobon J."/>
            <person name="Helmann T.C."/>
            <person name="Daughtrey M."/>
            <person name="Stodghill P.V."/>
            <person name="Filiatrault M.J."/>
        </authorList>
    </citation>
    <scope>NUCLEOTIDE SEQUENCE</scope>
    <source>
        <strain evidence="2">Oregano 108</strain>
    </source>
</reference>
<dbReference type="EMBL" id="CP107241">
    <property type="protein sequence ID" value="WAH62359.1"/>
    <property type="molecule type" value="Genomic_DNA"/>
</dbReference>
<dbReference type="AlphaFoldDB" id="A0AA47IA04"/>
<organism evidence="2 3">
    <name type="scientific">Xanthomonas hortorum</name>
    <dbReference type="NCBI Taxonomy" id="56454"/>
    <lineage>
        <taxon>Bacteria</taxon>
        <taxon>Pseudomonadati</taxon>
        <taxon>Pseudomonadota</taxon>
        <taxon>Gammaproteobacteria</taxon>
        <taxon>Lysobacterales</taxon>
        <taxon>Lysobacteraceae</taxon>
        <taxon>Xanthomonas</taxon>
    </lineage>
</organism>
<feature type="compositionally biased region" description="Gly residues" evidence="1">
    <location>
        <begin position="87"/>
        <end position="98"/>
    </location>
</feature>